<proteinExistence type="predicted"/>
<evidence type="ECO:0008006" key="3">
    <source>
        <dbReference type="Google" id="ProtNLM"/>
    </source>
</evidence>
<reference evidence="1 2" key="1">
    <citation type="submission" date="2019-03" db="EMBL/GenBank/DDBJ databases">
        <title>Genomic Encyclopedia of Type Strains, Phase IV (KMG-IV): sequencing the most valuable type-strain genomes for metagenomic binning, comparative biology and taxonomic classification.</title>
        <authorList>
            <person name="Goeker M."/>
        </authorList>
    </citation>
    <scope>NUCLEOTIDE SEQUENCE [LARGE SCALE GENOMIC DNA]</scope>
    <source>
        <strain evidence="1 2">DSM 29489</strain>
    </source>
</reference>
<dbReference type="Proteomes" id="UP000295726">
    <property type="component" value="Unassembled WGS sequence"/>
</dbReference>
<dbReference type="Gene3D" id="2.30.110.10">
    <property type="entry name" value="Electron Transport, Fmn-binding Protein, Chain A"/>
    <property type="match status" value="1"/>
</dbReference>
<dbReference type="EMBL" id="SLZZ01000046">
    <property type="protein sequence ID" value="TCS73231.1"/>
    <property type="molecule type" value="Genomic_DNA"/>
</dbReference>
<dbReference type="SUPFAM" id="SSF50475">
    <property type="entry name" value="FMN-binding split barrel"/>
    <property type="match status" value="1"/>
</dbReference>
<sequence>MTQMRRKEREIKEREDILHVLDTCKVIRIAMHDEEGIYILPLNFGYTYKGG</sequence>
<dbReference type="InterPro" id="IPR012349">
    <property type="entry name" value="Split_barrel_FMN-bd"/>
</dbReference>
<comment type="caution">
    <text evidence="1">The sequence shown here is derived from an EMBL/GenBank/DDBJ whole genome shotgun (WGS) entry which is preliminary data.</text>
</comment>
<name>A0A4R3K051_9FIRM</name>
<evidence type="ECO:0000313" key="2">
    <source>
        <dbReference type="Proteomes" id="UP000295726"/>
    </source>
</evidence>
<accession>A0A4R3K051</accession>
<protein>
    <recommendedName>
        <fullName evidence="3">Pyridoxamine 5'-phosphate oxidase-like protein</fullName>
    </recommendedName>
</protein>
<organism evidence="1 2">
    <name type="scientific">Muricomes intestini</name>
    <dbReference type="NCBI Taxonomy" id="1796634"/>
    <lineage>
        <taxon>Bacteria</taxon>
        <taxon>Bacillati</taxon>
        <taxon>Bacillota</taxon>
        <taxon>Clostridia</taxon>
        <taxon>Lachnospirales</taxon>
        <taxon>Lachnospiraceae</taxon>
        <taxon>Muricomes</taxon>
    </lineage>
</organism>
<gene>
    <name evidence="1" type="ORF">EDD59_14612</name>
</gene>
<evidence type="ECO:0000313" key="1">
    <source>
        <dbReference type="EMBL" id="TCS73231.1"/>
    </source>
</evidence>
<keyword evidence="2" id="KW-1185">Reference proteome</keyword>
<dbReference type="AlphaFoldDB" id="A0A4R3K051"/>